<comment type="caution">
    <text evidence="2">The sequence shown here is derived from an EMBL/GenBank/DDBJ whole genome shotgun (WGS) entry which is preliminary data.</text>
</comment>
<name>A0A644ZRK7_9ZZZZ</name>
<organism evidence="2">
    <name type="scientific">bioreactor metagenome</name>
    <dbReference type="NCBI Taxonomy" id="1076179"/>
    <lineage>
        <taxon>unclassified sequences</taxon>
        <taxon>metagenomes</taxon>
        <taxon>ecological metagenomes</taxon>
    </lineage>
</organism>
<evidence type="ECO:0000313" key="2">
    <source>
        <dbReference type="EMBL" id="MPM42521.1"/>
    </source>
</evidence>
<dbReference type="PANTHER" id="PTHR30538">
    <property type="entry name" value="LYSINE 2,3-AMINOMUTASE-RELATED"/>
    <property type="match status" value="1"/>
</dbReference>
<dbReference type="Gene3D" id="3.20.20.70">
    <property type="entry name" value="Aldolase class I"/>
    <property type="match status" value="1"/>
</dbReference>
<gene>
    <name evidence="2" type="ORF">SDC9_89186</name>
</gene>
<dbReference type="AlphaFoldDB" id="A0A644ZRK7"/>
<proteinExistence type="predicted"/>
<dbReference type="InterPro" id="IPR003739">
    <property type="entry name" value="Lys_aminomutase/Glu_NH3_mut"/>
</dbReference>
<protein>
    <recommendedName>
        <fullName evidence="3">KamA family protein</fullName>
    </recommendedName>
</protein>
<keyword evidence="1" id="KW-0004">4Fe-4S</keyword>
<dbReference type="GO" id="GO:0051539">
    <property type="term" value="F:4 iron, 4 sulfur cluster binding"/>
    <property type="evidence" value="ECO:0007669"/>
    <property type="project" value="UniProtKB-KW"/>
</dbReference>
<evidence type="ECO:0000256" key="1">
    <source>
        <dbReference type="ARBA" id="ARBA00022485"/>
    </source>
</evidence>
<accession>A0A644ZRK7</accession>
<keyword evidence="1" id="KW-0479">Metal-binding</keyword>
<keyword evidence="1" id="KW-0411">Iron-sulfur</keyword>
<reference evidence="2" key="1">
    <citation type="submission" date="2019-08" db="EMBL/GenBank/DDBJ databases">
        <authorList>
            <person name="Kucharzyk K."/>
            <person name="Murdoch R.W."/>
            <person name="Higgins S."/>
            <person name="Loffler F."/>
        </authorList>
    </citation>
    <scope>NUCLEOTIDE SEQUENCE</scope>
</reference>
<dbReference type="PANTHER" id="PTHR30538:SF1">
    <property type="entry name" value="L-LYSINE 2,3-AMINOMUTASE"/>
    <property type="match status" value="1"/>
</dbReference>
<evidence type="ECO:0008006" key="3">
    <source>
        <dbReference type="Google" id="ProtNLM"/>
    </source>
</evidence>
<keyword evidence="1" id="KW-0408">Iron</keyword>
<sequence>MMAKWDSGCESKIMKVRKANIEKIKYLLKQKIENKNGFGRYKFHEEMSEKEKIDQISSWWSDYQFHLTLAIKSPLELNHFLGNSLSNETMRILKRAKAKGIPFFVTPYYLSILNQSGAHFNDESVRSYIIYSENLVKTYGNIKAWEKEDIVKKGEPNAAGWIIPYPENIHRRYPEVAIMIPDTRGRGCAGLCASCQRLYGFQKETLNFDFDLLKPKATWDKKLADIMKYFEDDDQLTDILITGGDALMSRNKTLKKILDAVLKMATLKKNFKRVRLGSRLPAYLPIRIDPELIEILSRFKNDALKVGVEQFIIQTHFQSPLEITPEAVTAIKQLQSAGWIISNQHVFNSAASRRGHNSRLRNELNKLGIIPYYTFIVKGFKENRDIYAPLSRAAQEIAEEKIRGYLPEDKSINFSKGFIKTNDQSKFITDYLKSEAIPFISSDRSVLNLPAIGKSMTFSLVSILPTGQRVFKFEYDHTRKHSPVIKEIKNVYITENRSILSYLNDLSRMGEDISQYESIWGYTKCNTEKVFDLFKY</sequence>
<dbReference type="EMBL" id="VSSQ01009761">
    <property type="protein sequence ID" value="MPM42521.1"/>
    <property type="molecule type" value="Genomic_DNA"/>
</dbReference>
<dbReference type="InterPro" id="IPR013785">
    <property type="entry name" value="Aldolase_TIM"/>
</dbReference>